<keyword evidence="7" id="KW-0689">Ribosomal protein</keyword>
<evidence type="ECO:0000256" key="6">
    <source>
        <dbReference type="HAMAP-Rule" id="MF_00735"/>
    </source>
</evidence>
<comment type="function">
    <text evidence="6">Methylates ribosomal protein L11.</text>
</comment>
<dbReference type="PANTHER" id="PTHR43648:SF1">
    <property type="entry name" value="ELECTRON TRANSFER FLAVOPROTEIN BETA SUBUNIT LYSINE METHYLTRANSFERASE"/>
    <property type="match status" value="1"/>
</dbReference>
<evidence type="ECO:0000313" key="8">
    <source>
        <dbReference type="Proteomes" id="UP000474061"/>
    </source>
</evidence>
<dbReference type="SUPFAM" id="SSF53335">
    <property type="entry name" value="S-adenosyl-L-methionine-dependent methyltransferases"/>
    <property type="match status" value="1"/>
</dbReference>
<name>A0A9Q4QSN9_XYLFS</name>
<proteinExistence type="inferred from homology"/>
<gene>
    <name evidence="6" type="primary">prmA</name>
    <name evidence="7" type="ORF">FG476_06610</name>
</gene>
<keyword evidence="3 6" id="KW-0489">Methyltransferase</keyword>
<feature type="binding site" evidence="6">
    <location>
        <position position="179"/>
    </location>
    <ligand>
        <name>S-adenosyl-L-methionine</name>
        <dbReference type="ChEBI" id="CHEBI:59789"/>
    </ligand>
</feature>
<accession>A0A9Q4QSN9</accession>
<comment type="similarity">
    <text evidence="1 6">Belongs to the methyltransferase superfamily. PrmA family.</text>
</comment>
<dbReference type="InterPro" id="IPR004498">
    <property type="entry name" value="Ribosomal_PrmA_MeTrfase"/>
</dbReference>
<dbReference type="Gene3D" id="3.40.50.150">
    <property type="entry name" value="Vaccinia Virus protein VP39"/>
    <property type="match status" value="1"/>
</dbReference>
<dbReference type="GO" id="GO:0032259">
    <property type="term" value="P:methylation"/>
    <property type="evidence" value="ECO:0007669"/>
    <property type="project" value="UniProtKB-KW"/>
</dbReference>
<keyword evidence="2 6" id="KW-0963">Cytoplasm</keyword>
<dbReference type="NCBIfam" id="TIGR00406">
    <property type="entry name" value="prmA"/>
    <property type="match status" value="1"/>
</dbReference>
<keyword evidence="7" id="KW-0687">Ribonucleoprotein</keyword>
<dbReference type="PIRSF" id="PIRSF000401">
    <property type="entry name" value="RPL11_MTase"/>
    <property type="match status" value="1"/>
</dbReference>
<sequence length="306" mass="32929">MAFLEVSVQCQERSQARYEEVLESFGALAVTLLDADADTVRERGVFEPGVGETVLWDVVVLSALFPVETDALGLLAGLEGAEPGLDWGGVRFRVVVDEDWERVWMDQFQPMRFGERTFIVPWNQAVPVEASGMDAAVVRLDPGLAFGSGTHPTTGLCLRWLDRLGGDGVLGGGEVLDFGCGSGILALATLKLGAVYAVGVDNDPQALLASRENALRNGVAERLGVYLPAEAPVRRYPVVVANILASTLVALAERLAGYVAPGGRLALSGILRGEEEEVLRCYAVWLDVLGCEEEDGWIRIDGVRRC</sequence>
<dbReference type="GO" id="GO:0005840">
    <property type="term" value="C:ribosome"/>
    <property type="evidence" value="ECO:0007669"/>
    <property type="project" value="UniProtKB-KW"/>
</dbReference>
<feature type="binding site" evidence="6">
    <location>
        <position position="201"/>
    </location>
    <ligand>
        <name>S-adenosyl-L-methionine</name>
        <dbReference type="ChEBI" id="CHEBI:59789"/>
    </ligand>
</feature>
<dbReference type="EC" id="2.1.1.-" evidence="6"/>
<evidence type="ECO:0000256" key="4">
    <source>
        <dbReference type="ARBA" id="ARBA00022679"/>
    </source>
</evidence>
<protein>
    <recommendedName>
        <fullName evidence="6">Ribosomal protein L11 methyltransferase</fullName>
        <shortName evidence="6">L11 Mtase</shortName>
        <ecNumber evidence="6">2.1.1.-</ecNumber>
    </recommendedName>
</protein>
<dbReference type="GO" id="GO:0005829">
    <property type="term" value="C:cytosol"/>
    <property type="evidence" value="ECO:0007669"/>
    <property type="project" value="TreeGrafter"/>
</dbReference>
<feature type="binding site" evidence="6">
    <location>
        <position position="242"/>
    </location>
    <ligand>
        <name>S-adenosyl-L-methionine</name>
        <dbReference type="ChEBI" id="CHEBI:59789"/>
    </ligand>
</feature>
<comment type="caution">
    <text evidence="7">The sequence shown here is derived from an EMBL/GenBank/DDBJ whole genome shotgun (WGS) entry which is preliminary data.</text>
</comment>
<feature type="binding site" evidence="6">
    <location>
        <position position="154"/>
    </location>
    <ligand>
        <name>S-adenosyl-L-methionine</name>
        <dbReference type="ChEBI" id="CHEBI:59789"/>
    </ligand>
</feature>
<dbReference type="InterPro" id="IPR050078">
    <property type="entry name" value="Ribosomal_L11_MeTrfase_PrmA"/>
</dbReference>
<reference evidence="7" key="2">
    <citation type="journal article" date="2020" name="Appl. Environ. Microbiol.">
        <title>Multiple intercontinental introductions associated with the emergence of a plant pathogen in Europe.</title>
        <authorList>
            <person name="Landa B.B."/>
            <person name="Castillo A.I."/>
            <person name="Giampetruzzi A."/>
            <person name="Kahn A."/>
            <person name="Roman-Ecija M."/>
            <person name="Velasco-Amo M.P."/>
            <person name="Navas-Cortes J.A."/>
            <person name="Marco-Noales E."/>
            <person name="Barbe S."/>
            <person name="Moralejo E."/>
            <person name="Coletta-Filho H.D."/>
            <person name="Saldarelli P."/>
            <person name="Saponari M."/>
            <person name="Almeida R.P.P."/>
        </authorList>
    </citation>
    <scope>NUCLEOTIDE SEQUENCE</scope>
    <source>
        <strain evidence="7">XYL1981</strain>
    </source>
</reference>
<dbReference type="EMBL" id="VDCJ01000344">
    <property type="protein sequence ID" value="MRU23756.1"/>
    <property type="molecule type" value="Genomic_DNA"/>
</dbReference>
<evidence type="ECO:0000256" key="3">
    <source>
        <dbReference type="ARBA" id="ARBA00022603"/>
    </source>
</evidence>
<keyword evidence="5 6" id="KW-0949">S-adenosyl-L-methionine</keyword>
<comment type="subcellular location">
    <subcellularLocation>
        <location evidence="6">Cytoplasm</location>
    </subcellularLocation>
</comment>
<dbReference type="Pfam" id="PF06325">
    <property type="entry name" value="PrmA"/>
    <property type="match status" value="1"/>
</dbReference>
<comment type="catalytic activity">
    <reaction evidence="6">
        <text>L-lysyl-[protein] + 3 S-adenosyl-L-methionine = N(6),N(6),N(6)-trimethyl-L-lysyl-[protein] + 3 S-adenosyl-L-homocysteine + 3 H(+)</text>
        <dbReference type="Rhea" id="RHEA:54192"/>
        <dbReference type="Rhea" id="RHEA-COMP:9752"/>
        <dbReference type="Rhea" id="RHEA-COMP:13826"/>
        <dbReference type="ChEBI" id="CHEBI:15378"/>
        <dbReference type="ChEBI" id="CHEBI:29969"/>
        <dbReference type="ChEBI" id="CHEBI:57856"/>
        <dbReference type="ChEBI" id="CHEBI:59789"/>
        <dbReference type="ChEBI" id="CHEBI:61961"/>
    </reaction>
</comment>
<evidence type="ECO:0000256" key="1">
    <source>
        <dbReference type="ARBA" id="ARBA00009741"/>
    </source>
</evidence>
<dbReference type="HAMAP" id="MF_00735">
    <property type="entry name" value="Methyltr_PrmA"/>
    <property type="match status" value="1"/>
</dbReference>
<dbReference type="RefSeq" id="WP_154128399.1">
    <property type="nucleotide sequence ID" value="NZ_CP136966.1"/>
</dbReference>
<keyword evidence="4 6" id="KW-0808">Transferase</keyword>
<dbReference type="Proteomes" id="UP000474061">
    <property type="component" value="Unassembled WGS sequence"/>
</dbReference>
<dbReference type="CDD" id="cd02440">
    <property type="entry name" value="AdoMet_MTases"/>
    <property type="match status" value="1"/>
</dbReference>
<evidence type="ECO:0000313" key="7">
    <source>
        <dbReference type="EMBL" id="MRU23756.1"/>
    </source>
</evidence>
<organism evidence="7 8">
    <name type="scientific">Xylella fastidiosa subsp. multiplex</name>
    <dbReference type="NCBI Taxonomy" id="644357"/>
    <lineage>
        <taxon>Bacteria</taxon>
        <taxon>Pseudomonadati</taxon>
        <taxon>Pseudomonadota</taxon>
        <taxon>Gammaproteobacteria</taxon>
        <taxon>Lysobacterales</taxon>
        <taxon>Lysobacteraceae</taxon>
        <taxon>Xylella</taxon>
    </lineage>
</organism>
<dbReference type="AlphaFoldDB" id="A0A9Q4QSN9"/>
<dbReference type="PANTHER" id="PTHR43648">
    <property type="entry name" value="ELECTRON TRANSFER FLAVOPROTEIN BETA SUBUNIT LYSINE METHYLTRANSFERASE"/>
    <property type="match status" value="1"/>
</dbReference>
<evidence type="ECO:0000256" key="5">
    <source>
        <dbReference type="ARBA" id="ARBA00022691"/>
    </source>
</evidence>
<dbReference type="GO" id="GO:0016279">
    <property type="term" value="F:protein-lysine N-methyltransferase activity"/>
    <property type="evidence" value="ECO:0007669"/>
    <property type="project" value="TreeGrafter"/>
</dbReference>
<dbReference type="InterPro" id="IPR029063">
    <property type="entry name" value="SAM-dependent_MTases_sf"/>
</dbReference>
<reference evidence="7" key="1">
    <citation type="submission" date="2019-05" db="EMBL/GenBank/DDBJ databases">
        <authorList>
            <person name="Castillo A."/>
            <person name="Giampetruzzi A."/>
            <person name="Landa B."/>
            <person name="Saponari M."/>
            <person name="Almeida R.P.P."/>
            <person name="Moralejo E."/>
            <person name="Marco-Noales E."/>
            <person name="Velasco-Amo M.P."/>
            <person name="Roman-Ecija M."/>
            <person name="Navarro I."/>
            <person name="Monterde A."/>
            <person name="Barbe S."/>
        </authorList>
    </citation>
    <scope>NUCLEOTIDE SEQUENCE</scope>
    <source>
        <strain evidence="7">XYL1981</strain>
    </source>
</reference>
<evidence type="ECO:0000256" key="2">
    <source>
        <dbReference type="ARBA" id="ARBA00022490"/>
    </source>
</evidence>